<keyword evidence="7" id="KW-0326">Glycosidase</keyword>
<evidence type="ECO:0000256" key="4">
    <source>
        <dbReference type="ARBA" id="ARBA00019905"/>
    </source>
</evidence>
<sequence length="603" mass="66356">MTSTPISDYAVLGDGRSAALVSRSGSVDWLCLPDFDSPACFAALLGAPEHGRWLLTVQDATEIDRTYDGDSFVLRTTYRTPTGLARVSDAMPTADGRADLVRRLEVLEGEVVVEHEWVVRFGYGKVQPWVSRIPDPGSPYGPQALRAVAGPDSLVLRGTRLPSSDARARRHRDVFTAAAGDVVDLALTWSRSWLPVPTPLEVGDRFERTAHQWAGWAEGARYDGPHRDAVTRSLLVLRLLTHSATGGIVAAATTSLPEDFGGERNWDYRFSWLRDAAMTVEALLASGFRDEIAAWRDWLLRAIAGDPADLQIMYGIDGRRDLPESELDHLPGYAGSRPVRIGNAAVSQVQNDVLGEVMCALDVARDAGLPETPNSWAVQRHLLDDLVEHWRRPDRGIWEVRGPEREFVHSRVMSWAALDRGVRAVEVHGNDGPVDVWRRTRDEIHAEVLERGWDAELGSFVQYYGAQHVDAALLQMLQVGFLPPDDDRLAATVRRIQRDLGVEDGLILRYSTEATADGLRGEEHPFLVCCFWLADALARIGEVDEAVALFDRLVATRNDVGLMAEEFDPHSGVMAGNFPQAFSHLGLIQAAHSIAAHSGGTAP</sequence>
<gene>
    <name evidence="14" type="ORF">SAMN04488035_1144</name>
</gene>
<evidence type="ECO:0000256" key="2">
    <source>
        <dbReference type="ARBA" id="ARBA00006188"/>
    </source>
</evidence>
<keyword evidence="5" id="KW-0378">Hydrolase</keyword>
<comment type="cofactor">
    <cofactor evidence="10">
        <name>phosphate</name>
        <dbReference type="ChEBI" id="CHEBI:43474"/>
    </cofactor>
</comment>
<evidence type="ECO:0000256" key="11">
    <source>
        <dbReference type="ARBA" id="ARBA00060615"/>
    </source>
</evidence>
<dbReference type="EC" id="3.2.1.28" evidence="3"/>
<comment type="pathway">
    <text evidence="11">Glycan degradation; trehalose degradation; D-glucose from alpha,alpha-trehalose: step 1/1.</text>
</comment>
<reference evidence="15" key="1">
    <citation type="submission" date="2016-10" db="EMBL/GenBank/DDBJ databases">
        <authorList>
            <person name="Varghese N."/>
            <person name="Submissions S."/>
        </authorList>
    </citation>
    <scope>NUCLEOTIDE SEQUENCE [LARGE SCALE GENOMIC DNA]</scope>
    <source>
        <strain evidence="15">DSM 19083</strain>
    </source>
</reference>
<evidence type="ECO:0000313" key="15">
    <source>
        <dbReference type="Proteomes" id="UP000198520"/>
    </source>
</evidence>
<dbReference type="RefSeq" id="WP_093376047.1">
    <property type="nucleotide sequence ID" value="NZ_BNAN01000002.1"/>
</dbReference>
<proteinExistence type="inferred from homology"/>
<evidence type="ECO:0000256" key="7">
    <source>
        <dbReference type="ARBA" id="ARBA00023295"/>
    </source>
</evidence>
<evidence type="ECO:0000256" key="5">
    <source>
        <dbReference type="ARBA" id="ARBA00022801"/>
    </source>
</evidence>
<evidence type="ECO:0000313" key="14">
    <source>
        <dbReference type="EMBL" id="SFF00718.1"/>
    </source>
</evidence>
<evidence type="ECO:0000256" key="9">
    <source>
        <dbReference type="ARBA" id="ARBA00031637"/>
    </source>
</evidence>
<evidence type="ECO:0000256" key="10">
    <source>
        <dbReference type="ARBA" id="ARBA00053030"/>
    </source>
</evidence>
<evidence type="ECO:0000259" key="13">
    <source>
        <dbReference type="Pfam" id="PF19291"/>
    </source>
</evidence>
<comment type="catalytic activity">
    <reaction evidence="1">
        <text>alpha,alpha-trehalose + H2O = alpha-D-glucose + beta-D-glucose</text>
        <dbReference type="Rhea" id="RHEA:32675"/>
        <dbReference type="ChEBI" id="CHEBI:15377"/>
        <dbReference type="ChEBI" id="CHEBI:15903"/>
        <dbReference type="ChEBI" id="CHEBI:16551"/>
        <dbReference type="ChEBI" id="CHEBI:17925"/>
        <dbReference type="EC" id="3.2.1.28"/>
    </reaction>
</comment>
<dbReference type="GO" id="GO:0005993">
    <property type="term" value="P:trehalose catabolic process"/>
    <property type="evidence" value="ECO:0007669"/>
    <property type="project" value="UniProtKB-ARBA"/>
</dbReference>
<dbReference type="STRING" id="285351.SAMN04488035_1144"/>
<dbReference type="SUPFAM" id="SSF48208">
    <property type="entry name" value="Six-hairpin glycosidases"/>
    <property type="match status" value="1"/>
</dbReference>
<evidence type="ECO:0000259" key="12">
    <source>
        <dbReference type="Pfam" id="PF00723"/>
    </source>
</evidence>
<dbReference type="EMBL" id="FONZ01000002">
    <property type="protein sequence ID" value="SFF00718.1"/>
    <property type="molecule type" value="Genomic_DNA"/>
</dbReference>
<dbReference type="FunFam" id="1.50.10.10:FF:000005">
    <property type="entry name" value="Glycosyl hydrolase, glucoamylase"/>
    <property type="match status" value="1"/>
</dbReference>
<dbReference type="Pfam" id="PF19291">
    <property type="entry name" value="TREH_N"/>
    <property type="match status" value="1"/>
</dbReference>
<name>A0A1I2F7I5_9MICO</name>
<protein>
    <recommendedName>
        <fullName evidence="4">Trehalase</fullName>
        <ecNumber evidence="3">3.2.1.28</ecNumber>
    </recommendedName>
    <alternativeName>
        <fullName evidence="8">Alpha,alpha-trehalase</fullName>
    </alternativeName>
    <alternativeName>
        <fullName evidence="9">Alpha,alpha-trehalose glucohydrolase</fullName>
    </alternativeName>
</protein>
<dbReference type="Proteomes" id="UP000198520">
    <property type="component" value="Unassembled WGS sequence"/>
</dbReference>
<dbReference type="InterPro" id="IPR045582">
    <property type="entry name" value="Trehalase-like_N"/>
</dbReference>
<dbReference type="InterPro" id="IPR011613">
    <property type="entry name" value="GH15-like"/>
</dbReference>
<accession>A0A1I2F7I5</accession>
<dbReference type="InterPro" id="IPR008928">
    <property type="entry name" value="6-hairpin_glycosidase_sf"/>
</dbReference>
<comment type="similarity">
    <text evidence="2">Belongs to the glycosyl hydrolase 15 family.</text>
</comment>
<dbReference type="AlphaFoldDB" id="A0A1I2F7I5"/>
<organism evidence="14 15">
    <name type="scientific">Flavimobilis marinus</name>
    <dbReference type="NCBI Taxonomy" id="285351"/>
    <lineage>
        <taxon>Bacteria</taxon>
        <taxon>Bacillati</taxon>
        <taxon>Actinomycetota</taxon>
        <taxon>Actinomycetes</taxon>
        <taxon>Micrococcales</taxon>
        <taxon>Jonesiaceae</taxon>
        <taxon>Flavimobilis</taxon>
    </lineage>
</organism>
<evidence type="ECO:0000256" key="1">
    <source>
        <dbReference type="ARBA" id="ARBA00001576"/>
    </source>
</evidence>
<keyword evidence="15" id="KW-1185">Reference proteome</keyword>
<dbReference type="Gene3D" id="1.50.10.10">
    <property type="match status" value="1"/>
</dbReference>
<evidence type="ECO:0000256" key="6">
    <source>
        <dbReference type="ARBA" id="ARBA00023277"/>
    </source>
</evidence>
<feature type="domain" description="Trehalase-like N-terminal" evidence="13">
    <location>
        <begin position="3"/>
        <end position="127"/>
    </location>
</feature>
<dbReference type="OrthoDB" id="3902805at2"/>
<feature type="domain" description="GH15-like" evidence="12">
    <location>
        <begin position="224"/>
        <end position="591"/>
    </location>
</feature>
<evidence type="ECO:0000256" key="3">
    <source>
        <dbReference type="ARBA" id="ARBA00012757"/>
    </source>
</evidence>
<dbReference type="InterPro" id="IPR012341">
    <property type="entry name" value="6hp_glycosidase-like_sf"/>
</dbReference>
<keyword evidence="6" id="KW-0119">Carbohydrate metabolism</keyword>
<evidence type="ECO:0000256" key="8">
    <source>
        <dbReference type="ARBA" id="ARBA00030473"/>
    </source>
</evidence>
<dbReference type="GO" id="GO:0004555">
    <property type="term" value="F:alpha,alpha-trehalase activity"/>
    <property type="evidence" value="ECO:0007669"/>
    <property type="project" value="UniProtKB-EC"/>
</dbReference>
<dbReference type="PANTHER" id="PTHR31616">
    <property type="entry name" value="TREHALASE"/>
    <property type="match status" value="1"/>
</dbReference>
<dbReference type="PANTHER" id="PTHR31616:SF0">
    <property type="entry name" value="GLUCAN 1,4-ALPHA-GLUCOSIDASE"/>
    <property type="match status" value="1"/>
</dbReference>
<dbReference type="Pfam" id="PF00723">
    <property type="entry name" value="Glyco_hydro_15"/>
    <property type="match status" value="1"/>
</dbReference>